<name>A0A1I1DKF9_9BURK</name>
<dbReference type="OrthoDB" id="6195511at2"/>
<reference evidence="2" key="1">
    <citation type="submission" date="2016-10" db="EMBL/GenBank/DDBJ databases">
        <authorList>
            <person name="Varghese N."/>
            <person name="Submissions S."/>
        </authorList>
    </citation>
    <scope>NUCLEOTIDE SEQUENCE [LARGE SCALE GENOMIC DNA]</scope>
    <source>
        <strain evidence="2">CGMCC 1.12041</strain>
    </source>
</reference>
<dbReference type="AlphaFoldDB" id="A0A1I1DKF9"/>
<dbReference type="Proteomes" id="UP000198639">
    <property type="component" value="Unassembled WGS sequence"/>
</dbReference>
<proteinExistence type="predicted"/>
<evidence type="ECO:0000313" key="1">
    <source>
        <dbReference type="EMBL" id="SFB75347.1"/>
    </source>
</evidence>
<keyword evidence="2" id="KW-1185">Reference proteome</keyword>
<protein>
    <submittedName>
        <fullName evidence="1">Uncharacterized protein</fullName>
    </submittedName>
</protein>
<evidence type="ECO:0000313" key="2">
    <source>
        <dbReference type="Proteomes" id="UP000198639"/>
    </source>
</evidence>
<dbReference type="STRING" id="1164594.SAMN05216204_101255"/>
<organism evidence="1 2">
    <name type="scientific">Massilia yuzhufengensis</name>
    <dbReference type="NCBI Taxonomy" id="1164594"/>
    <lineage>
        <taxon>Bacteria</taxon>
        <taxon>Pseudomonadati</taxon>
        <taxon>Pseudomonadota</taxon>
        <taxon>Betaproteobacteria</taxon>
        <taxon>Burkholderiales</taxon>
        <taxon>Oxalobacteraceae</taxon>
        <taxon>Telluria group</taxon>
        <taxon>Massilia</taxon>
    </lineage>
</organism>
<accession>A0A1I1DKF9</accession>
<sequence length="75" mass="8699">MQVLTCNDASLDRHNLGAHLVAAYLNVKSQKISFLTVERLKSIWHDLYTYGYYTPVAGTRWYAKDVAEYLQRTET</sequence>
<gene>
    <name evidence="1" type="ORF">SAMN05216204_101255</name>
</gene>
<dbReference type="EMBL" id="FOLD01000001">
    <property type="protein sequence ID" value="SFB75347.1"/>
    <property type="molecule type" value="Genomic_DNA"/>
</dbReference>